<dbReference type="SUPFAM" id="SSF54236">
    <property type="entry name" value="Ubiquitin-like"/>
    <property type="match status" value="1"/>
</dbReference>
<dbReference type="eggNOG" id="KOG0193">
    <property type="taxonomic scope" value="Eukaryota"/>
</dbReference>
<evidence type="ECO:0000259" key="6">
    <source>
        <dbReference type="PROSITE" id="PS50081"/>
    </source>
</evidence>
<dbReference type="EMBL" id="JH431845">
    <property type="status" value="NOT_ANNOTATED_CDS"/>
    <property type="molecule type" value="Genomic_DNA"/>
</dbReference>
<reference evidence="9" key="1">
    <citation type="submission" date="2011-05" db="EMBL/GenBank/DDBJ databases">
        <authorList>
            <person name="Richards S.R."/>
            <person name="Qu J."/>
            <person name="Jiang H."/>
            <person name="Jhangiani S.N."/>
            <person name="Agravi P."/>
            <person name="Goodspeed R."/>
            <person name="Gross S."/>
            <person name="Mandapat C."/>
            <person name="Jackson L."/>
            <person name="Mathew T."/>
            <person name="Pu L."/>
            <person name="Thornton R."/>
            <person name="Saada N."/>
            <person name="Wilczek-Boney K.B."/>
            <person name="Lee S."/>
            <person name="Kovar C."/>
            <person name="Wu Y."/>
            <person name="Scherer S.E."/>
            <person name="Worley K.C."/>
            <person name="Muzny D.M."/>
            <person name="Gibbs R."/>
        </authorList>
    </citation>
    <scope>NUCLEOTIDE SEQUENCE</scope>
    <source>
        <strain evidence="9">Brora</strain>
    </source>
</reference>
<dbReference type="SMART" id="SM00109">
    <property type="entry name" value="C1"/>
    <property type="match status" value="1"/>
</dbReference>
<dbReference type="EC" id="2.7.11.1" evidence="1"/>
<keyword evidence="4" id="KW-0175">Coiled coil</keyword>
<dbReference type="SMART" id="SM00455">
    <property type="entry name" value="RBD"/>
    <property type="match status" value="1"/>
</dbReference>
<feature type="region of interest" description="Disordered" evidence="5">
    <location>
        <begin position="259"/>
        <end position="295"/>
    </location>
</feature>
<feature type="compositionally biased region" description="Polar residues" evidence="5">
    <location>
        <begin position="259"/>
        <end position="273"/>
    </location>
</feature>
<feature type="compositionally biased region" description="Polar residues" evidence="5">
    <location>
        <begin position="351"/>
        <end position="365"/>
    </location>
</feature>
<dbReference type="SUPFAM" id="SSF56112">
    <property type="entry name" value="Protein kinase-like (PK-like)"/>
    <property type="match status" value="1"/>
</dbReference>
<dbReference type="Gene3D" id="3.30.200.20">
    <property type="entry name" value="Phosphorylase Kinase, domain 1"/>
    <property type="match status" value="1"/>
</dbReference>
<dbReference type="EnsemblMetazoa" id="SMAR013833-RA">
    <property type="protein sequence ID" value="SMAR013833-PA"/>
    <property type="gene ID" value="SMAR013833"/>
</dbReference>
<dbReference type="GO" id="GO:0007165">
    <property type="term" value="P:signal transduction"/>
    <property type="evidence" value="ECO:0007669"/>
    <property type="project" value="InterPro"/>
</dbReference>
<protein>
    <recommendedName>
        <fullName evidence="1">non-specific serine/threonine protein kinase</fullName>
        <ecNumber evidence="1">2.7.11.1</ecNumber>
    </recommendedName>
</protein>
<accession>T1JJ02</accession>
<feature type="domain" description="RBD" evidence="7">
    <location>
        <begin position="108"/>
        <end position="179"/>
    </location>
</feature>
<dbReference type="Pfam" id="PF02196">
    <property type="entry name" value="RBD"/>
    <property type="match status" value="1"/>
</dbReference>
<dbReference type="Pfam" id="PF00130">
    <property type="entry name" value="C1_1"/>
    <property type="match status" value="1"/>
</dbReference>
<reference evidence="8" key="2">
    <citation type="submission" date="2015-02" db="UniProtKB">
        <authorList>
            <consortium name="EnsemblMetazoa"/>
        </authorList>
    </citation>
    <scope>IDENTIFICATION</scope>
</reference>
<feature type="domain" description="Phorbol-ester/DAG-type" evidence="6">
    <location>
        <begin position="189"/>
        <end position="235"/>
    </location>
</feature>
<feature type="region of interest" description="Disordered" evidence="5">
    <location>
        <begin position="351"/>
        <end position="389"/>
    </location>
</feature>
<feature type="compositionally biased region" description="Basic and acidic residues" evidence="5">
    <location>
        <begin position="373"/>
        <end position="389"/>
    </location>
</feature>
<dbReference type="CDD" id="cd01816">
    <property type="entry name" value="RBD_RAF"/>
    <property type="match status" value="1"/>
</dbReference>
<sequence>MRNIQKVIGFTKENLEKLNAKFSHFKHPPSIYLMEYEELTSKLDALQLEEQKLLEQLSDTSNGRASPEMWEMDSECVNINNLNPSVDSGINITVDDSSITTPKSPLKSVLRADLPNLQHTTVQVKPGQTIKDALNKAMKLRKLKTEMCSVYIKGETRGLIEWEADISVLHGRDIEVKIIDAFSITTSISHNFVRKTFFSLVFCEYCRGLLFHGFRCQTCGYRFHQRCASGVPTLCQQVGVENNNYRHLLAMNHPGTLYPGQSQMSSAGGSNRMLSPPQPVSRQNPPPLGQRDRSTSAPNVCYSIVSNNIDTSQLNDFPFRLRSNFTSNSGTSNALLTSQFSANQIAAGSPTKQIQSAQASPTNTLRPLRPRAKSADESGKKIKPPRESIDDWEIPMNEILIGPRIGSGSFGTVYKGHWHGKYTK</sequence>
<organism evidence="8 9">
    <name type="scientific">Strigamia maritima</name>
    <name type="common">European centipede</name>
    <name type="synonym">Geophilus maritimus</name>
    <dbReference type="NCBI Taxonomy" id="126957"/>
    <lineage>
        <taxon>Eukaryota</taxon>
        <taxon>Metazoa</taxon>
        <taxon>Ecdysozoa</taxon>
        <taxon>Arthropoda</taxon>
        <taxon>Myriapoda</taxon>
        <taxon>Chilopoda</taxon>
        <taxon>Pleurostigmophora</taxon>
        <taxon>Geophilomorpha</taxon>
        <taxon>Linotaeniidae</taxon>
        <taxon>Strigamia</taxon>
    </lineage>
</organism>
<dbReference type="AlphaFoldDB" id="T1JJ02"/>
<dbReference type="PhylomeDB" id="T1JJ02"/>
<feature type="coiled-coil region" evidence="4">
    <location>
        <begin position="1"/>
        <end position="56"/>
    </location>
</feature>
<dbReference type="CDD" id="cd20811">
    <property type="entry name" value="C1_Raf"/>
    <property type="match status" value="1"/>
</dbReference>
<dbReference type="SUPFAM" id="SSF57889">
    <property type="entry name" value="Cysteine-rich domain"/>
    <property type="match status" value="1"/>
</dbReference>
<keyword evidence="2" id="KW-0479">Metal-binding</keyword>
<dbReference type="STRING" id="126957.T1JJ02"/>
<evidence type="ECO:0000256" key="2">
    <source>
        <dbReference type="ARBA" id="ARBA00022723"/>
    </source>
</evidence>
<evidence type="ECO:0000259" key="7">
    <source>
        <dbReference type="PROSITE" id="PS50898"/>
    </source>
</evidence>
<dbReference type="PROSITE" id="PS00479">
    <property type="entry name" value="ZF_DAG_PE_1"/>
    <property type="match status" value="1"/>
</dbReference>
<dbReference type="GO" id="GO:0046872">
    <property type="term" value="F:metal ion binding"/>
    <property type="evidence" value="ECO:0007669"/>
    <property type="project" value="UniProtKB-KW"/>
</dbReference>
<keyword evidence="3" id="KW-0862">Zinc</keyword>
<dbReference type="Gene3D" id="3.10.20.90">
    <property type="entry name" value="Phosphatidylinositol 3-kinase Catalytic Subunit, Chain A, domain 1"/>
    <property type="match status" value="1"/>
</dbReference>
<dbReference type="Proteomes" id="UP000014500">
    <property type="component" value="Unassembled WGS sequence"/>
</dbReference>
<dbReference type="PROSITE" id="PS50898">
    <property type="entry name" value="RBD"/>
    <property type="match status" value="1"/>
</dbReference>
<dbReference type="OMA" id="IETKSEM"/>
<dbReference type="InterPro" id="IPR046349">
    <property type="entry name" value="C1-like_sf"/>
</dbReference>
<evidence type="ECO:0000256" key="5">
    <source>
        <dbReference type="SAM" id="MobiDB-lite"/>
    </source>
</evidence>
<evidence type="ECO:0000256" key="1">
    <source>
        <dbReference type="ARBA" id="ARBA00012513"/>
    </source>
</evidence>
<dbReference type="InterPro" id="IPR002219">
    <property type="entry name" value="PKC_DAG/PE"/>
</dbReference>
<dbReference type="HOGENOM" id="CLU_647826_0_0_1"/>
<dbReference type="PROSITE" id="PS50081">
    <property type="entry name" value="ZF_DAG_PE_2"/>
    <property type="match status" value="1"/>
</dbReference>
<dbReference type="InterPro" id="IPR003116">
    <property type="entry name" value="RBD_dom"/>
</dbReference>
<dbReference type="Gene3D" id="3.30.60.20">
    <property type="match status" value="1"/>
</dbReference>
<dbReference type="InterPro" id="IPR011009">
    <property type="entry name" value="Kinase-like_dom_sf"/>
</dbReference>
<evidence type="ECO:0000256" key="3">
    <source>
        <dbReference type="ARBA" id="ARBA00022833"/>
    </source>
</evidence>
<name>T1JJ02_STRMM</name>
<evidence type="ECO:0000256" key="4">
    <source>
        <dbReference type="SAM" id="Coils"/>
    </source>
</evidence>
<keyword evidence="9" id="KW-1185">Reference proteome</keyword>
<evidence type="ECO:0000313" key="9">
    <source>
        <dbReference type="Proteomes" id="UP000014500"/>
    </source>
</evidence>
<dbReference type="InterPro" id="IPR020454">
    <property type="entry name" value="DAG/PE-bd"/>
</dbReference>
<dbReference type="PRINTS" id="PR00008">
    <property type="entry name" value="DAGPEDOMAIN"/>
</dbReference>
<dbReference type="GO" id="GO:0004674">
    <property type="term" value="F:protein serine/threonine kinase activity"/>
    <property type="evidence" value="ECO:0007669"/>
    <property type="project" value="UniProtKB-EC"/>
</dbReference>
<feature type="compositionally biased region" description="Pro residues" evidence="5">
    <location>
        <begin position="276"/>
        <end position="288"/>
    </location>
</feature>
<dbReference type="InterPro" id="IPR029071">
    <property type="entry name" value="Ubiquitin-like_domsf"/>
</dbReference>
<evidence type="ECO:0000313" key="8">
    <source>
        <dbReference type="EnsemblMetazoa" id="SMAR013833-PA"/>
    </source>
</evidence>
<proteinExistence type="predicted"/>